<gene>
    <name evidence="1" type="ORF">BKA67DRAFT_552588</name>
</gene>
<dbReference type="AlphaFoldDB" id="A0A9P8UR35"/>
<proteinExistence type="predicted"/>
<evidence type="ECO:0000313" key="2">
    <source>
        <dbReference type="Proteomes" id="UP000758603"/>
    </source>
</evidence>
<comment type="caution">
    <text evidence="1">The sequence shown here is derived from an EMBL/GenBank/DDBJ whole genome shotgun (WGS) entry which is preliminary data.</text>
</comment>
<keyword evidence="2" id="KW-1185">Reference proteome</keyword>
<evidence type="ECO:0000313" key="1">
    <source>
        <dbReference type="EMBL" id="KAH6656656.1"/>
    </source>
</evidence>
<sequence length="64" mass="7084">MTKLHLFNHCSPYTFLSPPVLEGVLVCHAGTLKSHHMEYLKLHLKIEARPSITASISIGLLSCV</sequence>
<dbReference type="Proteomes" id="UP000758603">
    <property type="component" value="Unassembled WGS sequence"/>
</dbReference>
<protein>
    <submittedName>
        <fullName evidence="1">Uncharacterized protein</fullName>
    </submittedName>
</protein>
<organism evidence="1 2">
    <name type="scientific">Truncatella angustata</name>
    <dbReference type="NCBI Taxonomy" id="152316"/>
    <lineage>
        <taxon>Eukaryota</taxon>
        <taxon>Fungi</taxon>
        <taxon>Dikarya</taxon>
        <taxon>Ascomycota</taxon>
        <taxon>Pezizomycotina</taxon>
        <taxon>Sordariomycetes</taxon>
        <taxon>Xylariomycetidae</taxon>
        <taxon>Amphisphaeriales</taxon>
        <taxon>Sporocadaceae</taxon>
        <taxon>Truncatella</taxon>
    </lineage>
</organism>
<dbReference type="RefSeq" id="XP_045960890.1">
    <property type="nucleotide sequence ID" value="XM_046101858.1"/>
</dbReference>
<reference evidence="1" key="1">
    <citation type="journal article" date="2021" name="Nat. Commun.">
        <title>Genetic determinants of endophytism in the Arabidopsis root mycobiome.</title>
        <authorList>
            <person name="Mesny F."/>
            <person name="Miyauchi S."/>
            <person name="Thiergart T."/>
            <person name="Pickel B."/>
            <person name="Atanasova L."/>
            <person name="Karlsson M."/>
            <person name="Huettel B."/>
            <person name="Barry K.W."/>
            <person name="Haridas S."/>
            <person name="Chen C."/>
            <person name="Bauer D."/>
            <person name="Andreopoulos W."/>
            <person name="Pangilinan J."/>
            <person name="LaButti K."/>
            <person name="Riley R."/>
            <person name="Lipzen A."/>
            <person name="Clum A."/>
            <person name="Drula E."/>
            <person name="Henrissat B."/>
            <person name="Kohler A."/>
            <person name="Grigoriev I.V."/>
            <person name="Martin F.M."/>
            <person name="Hacquard S."/>
        </authorList>
    </citation>
    <scope>NUCLEOTIDE SEQUENCE</scope>
    <source>
        <strain evidence="1">MPI-SDFR-AT-0073</strain>
    </source>
</reference>
<name>A0A9P8UR35_9PEZI</name>
<dbReference type="GeneID" id="70130750"/>
<accession>A0A9P8UR35</accession>
<dbReference type="EMBL" id="JAGPXC010000002">
    <property type="protein sequence ID" value="KAH6656656.1"/>
    <property type="molecule type" value="Genomic_DNA"/>
</dbReference>